<evidence type="ECO:0000256" key="2">
    <source>
        <dbReference type="ARBA" id="ARBA00022448"/>
    </source>
</evidence>
<feature type="domain" description="ABC transporter" evidence="7">
    <location>
        <begin position="2"/>
        <end position="228"/>
    </location>
</feature>
<feature type="compositionally biased region" description="Basic and acidic residues" evidence="5">
    <location>
        <begin position="400"/>
        <end position="411"/>
    </location>
</feature>
<evidence type="ECO:0000313" key="9">
    <source>
        <dbReference type="Proteomes" id="UP000175829"/>
    </source>
</evidence>
<keyword evidence="2" id="KW-0813">Transport</keyword>
<dbReference type="InterPro" id="IPR003439">
    <property type="entry name" value="ABC_transporter-like_ATP-bd"/>
</dbReference>
<keyword evidence="6" id="KW-1133">Transmembrane helix</keyword>
<feature type="transmembrane region" description="Helical" evidence="6">
    <location>
        <begin position="818"/>
        <end position="840"/>
    </location>
</feature>
<keyword evidence="6" id="KW-0812">Transmembrane</keyword>
<feature type="compositionally biased region" description="Low complexity" evidence="5">
    <location>
        <begin position="486"/>
        <end position="497"/>
    </location>
</feature>
<feature type="compositionally biased region" description="Low complexity" evidence="5">
    <location>
        <begin position="337"/>
        <end position="351"/>
    </location>
</feature>
<feature type="compositionally biased region" description="Polar residues" evidence="5">
    <location>
        <begin position="565"/>
        <end position="574"/>
    </location>
</feature>
<dbReference type="SUPFAM" id="SSF52540">
    <property type="entry name" value="P-loop containing nucleoside triphosphate hydrolases"/>
    <property type="match status" value="1"/>
</dbReference>
<dbReference type="EMBL" id="LJGV01000022">
    <property type="protein sequence ID" value="OEU99998.1"/>
    <property type="molecule type" value="Genomic_DNA"/>
</dbReference>
<evidence type="ECO:0000313" key="8">
    <source>
        <dbReference type="EMBL" id="OEU99998.1"/>
    </source>
</evidence>
<evidence type="ECO:0000256" key="4">
    <source>
        <dbReference type="ARBA" id="ARBA00022840"/>
    </source>
</evidence>
<feature type="transmembrane region" description="Helical" evidence="6">
    <location>
        <begin position="789"/>
        <end position="811"/>
    </location>
</feature>
<keyword evidence="6" id="KW-0472">Membrane</keyword>
<dbReference type="Pfam" id="PF00005">
    <property type="entry name" value="ABC_tran"/>
    <property type="match status" value="1"/>
</dbReference>
<organism evidence="8 9">
    <name type="scientific">Streptomyces qinglanensis</name>
    <dbReference type="NCBI Taxonomy" id="943816"/>
    <lineage>
        <taxon>Bacteria</taxon>
        <taxon>Bacillati</taxon>
        <taxon>Actinomycetota</taxon>
        <taxon>Actinomycetes</taxon>
        <taxon>Kitasatosporales</taxon>
        <taxon>Streptomycetaceae</taxon>
        <taxon>Streptomyces</taxon>
    </lineage>
</organism>
<feature type="region of interest" description="Disordered" evidence="5">
    <location>
        <begin position="296"/>
        <end position="603"/>
    </location>
</feature>
<name>A0A1E7K7U2_9ACTN</name>
<feature type="transmembrane region" description="Helical" evidence="6">
    <location>
        <begin position="635"/>
        <end position="654"/>
    </location>
</feature>
<evidence type="ECO:0000256" key="6">
    <source>
        <dbReference type="SAM" id="Phobius"/>
    </source>
</evidence>
<dbReference type="PROSITE" id="PS50893">
    <property type="entry name" value="ABC_TRANSPORTER_2"/>
    <property type="match status" value="1"/>
</dbReference>
<sequence>MIQAIGLTSTVRRKGPPHVDDLSFEARPGEVTVLLGPAGSGKSEALRLLLQLVPGRGVALFRGRPVQRIPHPAREIGVLLGDVPAHPARTARGQLRMLTAVAGVPLDRADEVLDLVGLSGLADQRLGDFSLGMERRLGMAAALLGDPHTLVLDEPTRGLSPREATWLNGLLRGYVRQGGLVLATSRDPRQTARTADRVVSVDRGRLVADQTAADFSRTRLRPRVAVRTPHAERFAAVLSQEARGGERSGGGRGAMEVVCESGSRVSVYGSDCAAVGESAYRHGILVHLLADEVGEVGDRSGPGPLNRADGRAAWTEPGSPEPPAEGGEKEADGAGAGACPADHGVPAAEKAVAQEEEEAAGSAGHACVPAPGSYKPGGSAPGSDGAAAEGESHAGPQTGGRREAEAAEHASEAGPVGPGRSAEEQAPSAEHTTVQEEALVPAGHEDTEAVAGPGSDRSRRAHRGSGLPHSDLSPFGTDQMPDHSPDSGPAPASASAPEPGRTSVTEVPARTESRAPAQGADSAAPRERTAAAVQDRGPNAAAIQPSASEGADRVSGSATDPPPGNTSAAGNGSRTPAGGFSGPADPSGPYGSSGSARTTVGGGTALPLSAVVRRPGPVAPLRYELMRLFGVRTSWVLILVALVAGLGISAVTAGTEGVPAVPATGTASGLKLLTGWPPGSPFLVPPTAVVAGLLGALSFGQEFRYPALVPAYVPVPRRLGLLVAKLGVTAGTAVGLCLATVLCNALALSLLYGPDRLAAAFPAHTFDGADLASLSLPGGAGAGEPVPSLGVQALALLALCVGCAWAGLLAAGVFRSTVLGVAAVAAVPTVVAPLVGSAAVGPGGTSFEGLSERLRSTMLLPWSSAAEQSGAVAMGVAAQPVGRALALSVTVLFCLYALTSLRSRPRQR</sequence>
<keyword evidence="3" id="KW-0547">Nucleotide-binding</keyword>
<feature type="transmembrane region" description="Helical" evidence="6">
    <location>
        <begin position="721"/>
        <end position="747"/>
    </location>
</feature>
<dbReference type="AlphaFoldDB" id="A0A1E7K7U2"/>
<dbReference type="GO" id="GO:0005524">
    <property type="term" value="F:ATP binding"/>
    <property type="evidence" value="ECO:0007669"/>
    <property type="project" value="UniProtKB-KW"/>
</dbReference>
<gene>
    <name evidence="8" type="ORF">AN217_21840</name>
</gene>
<dbReference type="PANTHER" id="PTHR43335:SF4">
    <property type="entry name" value="ABC TRANSPORTER, ATP-BINDING PROTEIN"/>
    <property type="match status" value="1"/>
</dbReference>
<evidence type="ECO:0000256" key="5">
    <source>
        <dbReference type="SAM" id="MobiDB-lite"/>
    </source>
</evidence>
<dbReference type="PATRIC" id="fig|943816.4.peg.3918"/>
<evidence type="ECO:0000256" key="3">
    <source>
        <dbReference type="ARBA" id="ARBA00022741"/>
    </source>
</evidence>
<feature type="compositionally biased region" description="Low complexity" evidence="5">
    <location>
        <begin position="376"/>
        <end position="396"/>
    </location>
</feature>
<accession>A0A1E7K7U2</accession>
<dbReference type="PANTHER" id="PTHR43335">
    <property type="entry name" value="ABC TRANSPORTER, ATP-BINDING PROTEIN"/>
    <property type="match status" value="1"/>
</dbReference>
<evidence type="ECO:0000256" key="1">
    <source>
        <dbReference type="ARBA" id="ARBA00005417"/>
    </source>
</evidence>
<protein>
    <recommendedName>
        <fullName evidence="7">ABC transporter domain-containing protein</fullName>
    </recommendedName>
</protein>
<dbReference type="GO" id="GO:0016887">
    <property type="term" value="F:ATP hydrolysis activity"/>
    <property type="evidence" value="ECO:0007669"/>
    <property type="project" value="InterPro"/>
</dbReference>
<reference evidence="8 9" key="1">
    <citation type="journal article" date="2016" name="Front. Microbiol.">
        <title>Comparative Genomics Analysis of Streptomyces Species Reveals Their Adaptation to the Marine Environment and Their Diversity at the Genomic Level.</title>
        <authorList>
            <person name="Tian X."/>
            <person name="Zhang Z."/>
            <person name="Yang T."/>
            <person name="Chen M."/>
            <person name="Li J."/>
            <person name="Chen F."/>
            <person name="Yang J."/>
            <person name="Li W."/>
            <person name="Zhang B."/>
            <person name="Zhang Z."/>
            <person name="Wu J."/>
            <person name="Zhang C."/>
            <person name="Long L."/>
            <person name="Xiao J."/>
        </authorList>
    </citation>
    <scope>NUCLEOTIDE SEQUENCE [LARGE SCALE GENOMIC DNA]</scope>
    <source>
        <strain evidence="8 9">SCSIO M10379</strain>
    </source>
</reference>
<keyword evidence="4" id="KW-0067">ATP-binding</keyword>
<comment type="caution">
    <text evidence="8">The sequence shown here is derived from an EMBL/GenBank/DDBJ whole genome shotgun (WGS) entry which is preliminary data.</text>
</comment>
<evidence type="ECO:0000259" key="7">
    <source>
        <dbReference type="PROSITE" id="PS50893"/>
    </source>
</evidence>
<comment type="similarity">
    <text evidence="1">Belongs to the ABC transporter superfamily.</text>
</comment>
<feature type="transmembrane region" description="Helical" evidence="6">
    <location>
        <begin position="884"/>
        <end position="901"/>
    </location>
</feature>
<proteinExistence type="inferred from homology"/>
<dbReference type="InterPro" id="IPR003593">
    <property type="entry name" value="AAA+_ATPase"/>
</dbReference>
<dbReference type="Proteomes" id="UP000175829">
    <property type="component" value="Unassembled WGS sequence"/>
</dbReference>
<dbReference type="RefSeq" id="WP_069992652.1">
    <property type="nucleotide sequence ID" value="NZ_LJGV01000022.1"/>
</dbReference>
<dbReference type="SMART" id="SM00382">
    <property type="entry name" value="AAA"/>
    <property type="match status" value="1"/>
</dbReference>
<dbReference type="Gene3D" id="3.40.50.300">
    <property type="entry name" value="P-loop containing nucleotide triphosphate hydrolases"/>
    <property type="match status" value="1"/>
</dbReference>
<dbReference type="InterPro" id="IPR027417">
    <property type="entry name" value="P-loop_NTPase"/>
</dbReference>